<feature type="compositionally biased region" description="Low complexity" evidence="1">
    <location>
        <begin position="188"/>
        <end position="207"/>
    </location>
</feature>
<sequence>MAIISLQETQHLFGAAIRPADDTNVRHHAIMRKALETYPVQELQATFERLTRLRVSMGTSLTFSQFGKIQSNYVYAQRHPEVRQALRAYCEAYGAYFKQRGNEYAVCDPQALIQLQVAEQTWHDWAVGYRASRGMPGHPYWALEPLPGLQHMQLQLQPAMAPVPPATPRRRAGRSFFPLPTPPPSSPVCPSRPSSPVRPSRPSSPVRPSRPTPAPLGSQLCPIHVSDAEALRPSNKRKRPPSQINLLGVIDISDDDEEASHPCKKVRSLGVIDLTD</sequence>
<dbReference type="EMBL" id="JARKIE010000009">
    <property type="protein sequence ID" value="KAJ7704768.1"/>
    <property type="molecule type" value="Genomic_DNA"/>
</dbReference>
<dbReference type="Proteomes" id="UP001221757">
    <property type="component" value="Unassembled WGS sequence"/>
</dbReference>
<evidence type="ECO:0000313" key="2">
    <source>
        <dbReference type="EMBL" id="KAJ7704768.1"/>
    </source>
</evidence>
<organism evidence="2 3">
    <name type="scientific">Mycena rosella</name>
    <name type="common">Pink bonnet</name>
    <name type="synonym">Agaricus rosellus</name>
    <dbReference type="NCBI Taxonomy" id="1033263"/>
    <lineage>
        <taxon>Eukaryota</taxon>
        <taxon>Fungi</taxon>
        <taxon>Dikarya</taxon>
        <taxon>Basidiomycota</taxon>
        <taxon>Agaricomycotina</taxon>
        <taxon>Agaricomycetes</taxon>
        <taxon>Agaricomycetidae</taxon>
        <taxon>Agaricales</taxon>
        <taxon>Marasmiineae</taxon>
        <taxon>Mycenaceae</taxon>
        <taxon>Mycena</taxon>
    </lineage>
</organism>
<reference evidence="2" key="1">
    <citation type="submission" date="2023-03" db="EMBL/GenBank/DDBJ databases">
        <title>Massive genome expansion in bonnet fungi (Mycena s.s.) driven by repeated elements and novel gene families across ecological guilds.</title>
        <authorList>
            <consortium name="Lawrence Berkeley National Laboratory"/>
            <person name="Harder C.B."/>
            <person name="Miyauchi S."/>
            <person name="Viragh M."/>
            <person name="Kuo A."/>
            <person name="Thoen E."/>
            <person name="Andreopoulos B."/>
            <person name="Lu D."/>
            <person name="Skrede I."/>
            <person name="Drula E."/>
            <person name="Henrissat B."/>
            <person name="Morin E."/>
            <person name="Kohler A."/>
            <person name="Barry K."/>
            <person name="LaButti K."/>
            <person name="Morin E."/>
            <person name="Salamov A."/>
            <person name="Lipzen A."/>
            <person name="Mereny Z."/>
            <person name="Hegedus B."/>
            <person name="Baldrian P."/>
            <person name="Stursova M."/>
            <person name="Weitz H."/>
            <person name="Taylor A."/>
            <person name="Grigoriev I.V."/>
            <person name="Nagy L.G."/>
            <person name="Martin F."/>
            <person name="Kauserud H."/>
        </authorList>
    </citation>
    <scope>NUCLEOTIDE SEQUENCE</scope>
    <source>
        <strain evidence="2">CBHHK067</strain>
    </source>
</reference>
<keyword evidence="3" id="KW-1185">Reference proteome</keyword>
<gene>
    <name evidence="2" type="ORF">B0H17DRAFT_1193274</name>
</gene>
<protein>
    <submittedName>
        <fullName evidence="2">Uncharacterized protein</fullName>
    </submittedName>
</protein>
<dbReference type="AlphaFoldDB" id="A0AAD7GTB6"/>
<accession>A0AAD7GTB6</accession>
<comment type="caution">
    <text evidence="2">The sequence shown here is derived from an EMBL/GenBank/DDBJ whole genome shotgun (WGS) entry which is preliminary data.</text>
</comment>
<evidence type="ECO:0000313" key="3">
    <source>
        <dbReference type="Proteomes" id="UP001221757"/>
    </source>
</evidence>
<evidence type="ECO:0000256" key="1">
    <source>
        <dbReference type="SAM" id="MobiDB-lite"/>
    </source>
</evidence>
<proteinExistence type="predicted"/>
<feature type="region of interest" description="Disordered" evidence="1">
    <location>
        <begin position="161"/>
        <end position="220"/>
    </location>
</feature>
<name>A0AAD7GTB6_MYCRO</name>